<proteinExistence type="predicted"/>
<keyword evidence="2" id="KW-1185">Reference proteome</keyword>
<evidence type="ECO:0000313" key="1">
    <source>
        <dbReference type="EMBL" id="ASK70206.1"/>
    </source>
</evidence>
<accession>A0A220UQN5</accession>
<dbReference type="AlphaFoldDB" id="A0A220UQN5"/>
<evidence type="ECO:0000313" key="2">
    <source>
        <dbReference type="Proteomes" id="UP000198367"/>
    </source>
</evidence>
<organism evidence="1 2">
    <name type="scientific">Shewanella bicestrii</name>
    <dbReference type="NCBI Taxonomy" id="2018305"/>
    <lineage>
        <taxon>Bacteria</taxon>
        <taxon>Pseudomonadati</taxon>
        <taxon>Pseudomonadota</taxon>
        <taxon>Gammaproteobacteria</taxon>
        <taxon>Alteromonadales</taxon>
        <taxon>Shewanellaceae</taxon>
        <taxon>Shewanella</taxon>
    </lineage>
</organism>
<dbReference type="EMBL" id="CP022358">
    <property type="protein sequence ID" value="ASK70206.1"/>
    <property type="molecule type" value="Genomic_DNA"/>
</dbReference>
<gene>
    <name evidence="1" type="ORF">CF168_15875</name>
</gene>
<sequence length="99" mass="11163">MYGLSSVMQTRRRLALWLAAILVLLSVAFAVHSVSHLNDDTKAHCALCLHQHQLQHALSYSPLDFQVAQQGIISVEFDVISFKTPFRRHFHSRAPPLTA</sequence>
<protein>
    <submittedName>
        <fullName evidence="1">DUF2946 domain-containing protein</fullName>
    </submittedName>
</protein>
<dbReference type="Proteomes" id="UP000198367">
    <property type="component" value="Chromosome"/>
</dbReference>
<reference evidence="1 2" key="1">
    <citation type="submission" date="2017-07" db="EMBL/GenBank/DDBJ databases">
        <title>Phenotypical and genomic characterization of a clinical isolate of Shewanella bicestrii sp. nov. producing an extended-spectrum beta-lactamase and a new oxacillinase variant.</title>
        <authorList>
            <person name="Jousset A.B."/>
            <person name="Bonnin R.A."/>
            <person name="Girlich D."/>
            <person name="Dabos L."/>
            <person name="Potron A."/>
            <person name="Dortet L."/>
            <person name="Glaser P."/>
            <person name="Naas T."/>
        </authorList>
    </citation>
    <scope>NUCLEOTIDE SEQUENCE [LARGE SCALE GENOMIC DNA]</scope>
    <source>
        <strain evidence="1 2">JAB-1</strain>
    </source>
</reference>
<dbReference type="KEGG" id="sbj:CF168_15875"/>
<name>A0A220UQN5_9GAMM</name>